<accession>A0A4S8LFD2</accession>
<evidence type="ECO:0000313" key="7">
    <source>
        <dbReference type="Proteomes" id="UP000297245"/>
    </source>
</evidence>
<dbReference type="Gene3D" id="3.40.630.10">
    <property type="entry name" value="Zn peptidases"/>
    <property type="match status" value="1"/>
</dbReference>
<evidence type="ECO:0000259" key="5">
    <source>
        <dbReference type="Pfam" id="PF07687"/>
    </source>
</evidence>
<dbReference type="PROSITE" id="PS00759">
    <property type="entry name" value="ARGE_DAPE_CPG2_2"/>
    <property type="match status" value="1"/>
</dbReference>
<evidence type="ECO:0000313" key="6">
    <source>
        <dbReference type="EMBL" id="THU87541.1"/>
    </source>
</evidence>
<dbReference type="InterPro" id="IPR011650">
    <property type="entry name" value="Peptidase_M20_dimer"/>
</dbReference>
<sequence>MSSFPTAIYNYIDTHQRDYVDRLTQAVAIPSVSADTTPAGRQQVIDMSNFMLQQLKALKVNAQQVDLGPQSGTTVNLPPLVIGTLGTDPKKKTVLIYGHFDVQPAQKSDGWSTDPFTLTKVPDGKGGIKMVGRGSTDDKGPILGWVNCIEAYQQSGVDIPVNLKFLFEGMEEQSSDGLNDYIRQEANGYFKGVNYVTICDNYWLNNTTPVLTYGLRGIAMYRIDVNGAPMNLHSGIYGGMIFEPMSDLIAILASLVNNQAQILIPSVNNLVPEPTAQEIKLYEAIDYSVQDLNEATQADVGLSSDKVTLLMGRMRFPTLTIHEITNGSPPSDPNVSASTVIPHAVSAKFSMRLVPDQSPDVITGLLREFIACEFKKLNTKNTYNFVPLGETARPWVASFDGPSYRAADDATYAVYGIRPNYDREGGSIGVAITLADAFGNDNVLLLPMGRGDDNPHAPNEKLDESNYFNGVKVMATYLWNLAKETSGTSTATTTAYPK</sequence>
<evidence type="ECO:0000256" key="4">
    <source>
        <dbReference type="ARBA" id="ARBA00022801"/>
    </source>
</evidence>
<feature type="domain" description="Peptidase M20 dimerisation" evidence="5">
    <location>
        <begin position="213"/>
        <end position="371"/>
    </location>
</feature>
<dbReference type="Gene3D" id="3.30.70.360">
    <property type="match status" value="1"/>
</dbReference>
<evidence type="ECO:0000256" key="3">
    <source>
        <dbReference type="ARBA" id="ARBA00022723"/>
    </source>
</evidence>
<dbReference type="SUPFAM" id="SSF53187">
    <property type="entry name" value="Zn-dependent exopeptidases"/>
    <property type="match status" value="1"/>
</dbReference>
<comment type="similarity">
    <text evidence="1">Belongs to the peptidase M20A family.</text>
</comment>
<dbReference type="PANTHER" id="PTHR43270">
    <property type="entry name" value="BETA-ALA-HIS DIPEPTIDASE"/>
    <property type="match status" value="1"/>
</dbReference>
<dbReference type="InterPro" id="IPR051458">
    <property type="entry name" value="Cyt/Met_Dipeptidase"/>
</dbReference>
<proteinExistence type="inferred from homology"/>
<evidence type="ECO:0000256" key="2">
    <source>
        <dbReference type="ARBA" id="ARBA00022670"/>
    </source>
</evidence>
<keyword evidence="2" id="KW-0645">Protease</keyword>
<dbReference type="GO" id="GO:0008233">
    <property type="term" value="F:peptidase activity"/>
    <property type="evidence" value="ECO:0007669"/>
    <property type="project" value="UniProtKB-KW"/>
</dbReference>
<dbReference type="GO" id="GO:0006508">
    <property type="term" value="P:proteolysis"/>
    <property type="evidence" value="ECO:0007669"/>
    <property type="project" value="UniProtKB-KW"/>
</dbReference>
<dbReference type="GO" id="GO:0046872">
    <property type="term" value="F:metal ion binding"/>
    <property type="evidence" value="ECO:0007669"/>
    <property type="project" value="UniProtKB-KW"/>
</dbReference>
<evidence type="ECO:0000256" key="1">
    <source>
        <dbReference type="ARBA" id="ARBA00006247"/>
    </source>
</evidence>
<organism evidence="6 7">
    <name type="scientific">Dendrothele bispora (strain CBS 962.96)</name>
    <dbReference type="NCBI Taxonomy" id="1314807"/>
    <lineage>
        <taxon>Eukaryota</taxon>
        <taxon>Fungi</taxon>
        <taxon>Dikarya</taxon>
        <taxon>Basidiomycota</taxon>
        <taxon>Agaricomycotina</taxon>
        <taxon>Agaricomycetes</taxon>
        <taxon>Agaricomycetidae</taxon>
        <taxon>Agaricales</taxon>
        <taxon>Agaricales incertae sedis</taxon>
        <taxon>Dendrothele</taxon>
    </lineage>
</organism>
<keyword evidence="3" id="KW-0479">Metal-binding</keyword>
<gene>
    <name evidence="6" type="ORF">K435DRAFT_867197</name>
</gene>
<dbReference type="EMBL" id="ML179446">
    <property type="protein sequence ID" value="THU87541.1"/>
    <property type="molecule type" value="Genomic_DNA"/>
</dbReference>
<dbReference type="InterPro" id="IPR001261">
    <property type="entry name" value="ArgE/DapE_CS"/>
</dbReference>
<dbReference type="Pfam" id="PF07687">
    <property type="entry name" value="M20_dimer"/>
    <property type="match status" value="1"/>
</dbReference>
<protein>
    <recommendedName>
        <fullName evidence="5">Peptidase M20 dimerisation domain-containing protein</fullName>
    </recommendedName>
</protein>
<dbReference type="InterPro" id="IPR002933">
    <property type="entry name" value="Peptidase_M20"/>
</dbReference>
<keyword evidence="7" id="KW-1185">Reference proteome</keyword>
<dbReference type="Proteomes" id="UP000297245">
    <property type="component" value="Unassembled WGS sequence"/>
</dbReference>
<dbReference type="AlphaFoldDB" id="A0A4S8LFD2"/>
<name>A0A4S8LFD2_DENBC</name>
<dbReference type="PANTHER" id="PTHR43270:SF4">
    <property type="entry name" value="CARNOSINE DIPEPTIDASE 2, ISOFORM A"/>
    <property type="match status" value="1"/>
</dbReference>
<reference evidence="6 7" key="1">
    <citation type="journal article" date="2019" name="Nat. Ecol. Evol.">
        <title>Megaphylogeny resolves global patterns of mushroom evolution.</title>
        <authorList>
            <person name="Varga T."/>
            <person name="Krizsan K."/>
            <person name="Foldi C."/>
            <person name="Dima B."/>
            <person name="Sanchez-Garcia M."/>
            <person name="Sanchez-Ramirez S."/>
            <person name="Szollosi G.J."/>
            <person name="Szarkandi J.G."/>
            <person name="Papp V."/>
            <person name="Albert L."/>
            <person name="Andreopoulos W."/>
            <person name="Angelini C."/>
            <person name="Antonin V."/>
            <person name="Barry K.W."/>
            <person name="Bougher N.L."/>
            <person name="Buchanan P."/>
            <person name="Buyck B."/>
            <person name="Bense V."/>
            <person name="Catcheside P."/>
            <person name="Chovatia M."/>
            <person name="Cooper J."/>
            <person name="Damon W."/>
            <person name="Desjardin D."/>
            <person name="Finy P."/>
            <person name="Geml J."/>
            <person name="Haridas S."/>
            <person name="Hughes K."/>
            <person name="Justo A."/>
            <person name="Karasinski D."/>
            <person name="Kautmanova I."/>
            <person name="Kiss B."/>
            <person name="Kocsube S."/>
            <person name="Kotiranta H."/>
            <person name="LaButti K.M."/>
            <person name="Lechner B.E."/>
            <person name="Liimatainen K."/>
            <person name="Lipzen A."/>
            <person name="Lukacs Z."/>
            <person name="Mihaltcheva S."/>
            <person name="Morgado L.N."/>
            <person name="Niskanen T."/>
            <person name="Noordeloos M.E."/>
            <person name="Ohm R.A."/>
            <person name="Ortiz-Santana B."/>
            <person name="Ovrebo C."/>
            <person name="Racz N."/>
            <person name="Riley R."/>
            <person name="Savchenko A."/>
            <person name="Shiryaev A."/>
            <person name="Soop K."/>
            <person name="Spirin V."/>
            <person name="Szebenyi C."/>
            <person name="Tomsovsky M."/>
            <person name="Tulloss R.E."/>
            <person name="Uehling J."/>
            <person name="Grigoriev I.V."/>
            <person name="Vagvolgyi C."/>
            <person name="Papp T."/>
            <person name="Martin F.M."/>
            <person name="Miettinen O."/>
            <person name="Hibbett D.S."/>
            <person name="Nagy L.G."/>
        </authorList>
    </citation>
    <scope>NUCLEOTIDE SEQUENCE [LARGE SCALE GENOMIC DNA]</scope>
    <source>
        <strain evidence="6 7">CBS 962.96</strain>
    </source>
</reference>
<keyword evidence="4" id="KW-0378">Hydrolase</keyword>
<dbReference type="Pfam" id="PF01546">
    <property type="entry name" value="Peptidase_M20"/>
    <property type="match status" value="1"/>
</dbReference>
<dbReference type="OrthoDB" id="7832001at2759"/>